<dbReference type="Pfam" id="PF13614">
    <property type="entry name" value="AAA_31"/>
    <property type="match status" value="1"/>
</dbReference>
<dbReference type="InterPro" id="IPR025669">
    <property type="entry name" value="AAA_dom"/>
</dbReference>
<feature type="domain" description="AAA" evidence="1">
    <location>
        <begin position="126"/>
        <end position="295"/>
    </location>
</feature>
<dbReference type="AlphaFoldDB" id="A0A0H3ZQA8"/>
<proteinExistence type="predicted"/>
<organism evidence="2">
    <name type="scientific">Vibrio splendidus</name>
    <dbReference type="NCBI Taxonomy" id="29497"/>
    <lineage>
        <taxon>Bacteria</taxon>
        <taxon>Pseudomonadati</taxon>
        <taxon>Pseudomonadota</taxon>
        <taxon>Gammaproteobacteria</taxon>
        <taxon>Vibrionales</taxon>
        <taxon>Vibrionaceae</taxon>
        <taxon>Vibrio</taxon>
    </lineage>
</organism>
<evidence type="ECO:0000259" key="1">
    <source>
        <dbReference type="Pfam" id="PF13614"/>
    </source>
</evidence>
<name>A0A0H3ZQA8_VIBSP</name>
<dbReference type="SUPFAM" id="SSF52540">
    <property type="entry name" value="P-loop containing nucleoside triphosphate hydrolases"/>
    <property type="match status" value="1"/>
</dbReference>
<dbReference type="Gene3D" id="3.40.50.300">
    <property type="entry name" value="P-loop containing nucleotide triphosphate hydrolases"/>
    <property type="match status" value="1"/>
</dbReference>
<dbReference type="InterPro" id="IPR050678">
    <property type="entry name" value="DNA_Partitioning_ATPase"/>
</dbReference>
<dbReference type="CDD" id="cd02042">
    <property type="entry name" value="ParAB_family"/>
    <property type="match status" value="1"/>
</dbReference>
<dbReference type="PANTHER" id="PTHR13696:SF52">
    <property type="entry name" value="PARA FAMILY PROTEIN CT_582"/>
    <property type="match status" value="1"/>
</dbReference>
<accession>A0A0H3ZQA8</accession>
<dbReference type="PANTHER" id="PTHR13696">
    <property type="entry name" value="P-LOOP CONTAINING NUCLEOSIDE TRIPHOSPHATE HYDROLASE"/>
    <property type="match status" value="1"/>
</dbReference>
<sequence length="419" mass="47758">MLCEMKNRGYTKSRNLVEIEMDTLQTTATFQNLKEGADRYIKRRNLRLLANHRKELRNFTRAEASVYLGIDAKTLDKYVATAGIDPRRHEDSQWSIDIGEMYEVRDLLPEALRKDPKFVRQSNQKMQVLVIQNQKGGVGKTVSAATIASGLATEFHQEYRVGLIDMDGQATLSMYYAPESELEGCLSIGDLMMRNFELDEGETFEQAVSESFLETTIPNLRILPASQTDRAIEGWFHEQVFSQKLATPYSLLSDIIASVQDEFDILIIDTPPSLGYATYNAYYAASSVVFPLSITENDIDATCSYFSYIPQVWALLANAEHQGYDFMKILLTNHRDSSTTTELMNSLYDHFSTYLYSKEFKHSEAVRQSSSLLSTVFDMSKSEYPKSKATFQGAQQNAYEVTSQILRDIVNVWREEEQD</sequence>
<dbReference type="InterPro" id="IPR027417">
    <property type="entry name" value="P-loop_NTPase"/>
</dbReference>
<evidence type="ECO:0000313" key="2">
    <source>
        <dbReference type="EMBL" id="AKN36602.1"/>
    </source>
</evidence>
<reference evidence="2" key="1">
    <citation type="journal article" date="2015" name="MBio">
        <title>Eco-Evolutionary Dynamics of Episomes among Ecologically Cohesive Bacterial Populations.</title>
        <authorList>
            <person name="Xue H."/>
            <person name="Cordero O.X."/>
            <person name="Camas F.M."/>
            <person name="Trimble W."/>
            <person name="Meyer F."/>
            <person name="Guglielmini J."/>
            <person name="Rocha E.P."/>
            <person name="Polz M.F."/>
        </authorList>
    </citation>
    <scope>NUCLEOTIDE SEQUENCE</scope>
    <source>
        <strain evidence="2">1F_145</strain>
    </source>
</reference>
<dbReference type="EMBL" id="KP795501">
    <property type="protein sequence ID" value="AKN36602.1"/>
    <property type="molecule type" value="Genomic_DNA"/>
</dbReference>
<protein>
    <submittedName>
        <fullName evidence="2">Chromosome (Plasmid) partitioning protein ParA</fullName>
    </submittedName>
</protein>